<evidence type="ECO:0000313" key="4">
    <source>
        <dbReference type="Proteomes" id="UP001365128"/>
    </source>
</evidence>
<evidence type="ECO:0000259" key="2">
    <source>
        <dbReference type="PROSITE" id="PS50146"/>
    </source>
</evidence>
<gene>
    <name evidence="3" type="ORF">IWX46DRAFT_609791</name>
</gene>
<sequence>MTLVFEKQAMGGSQSHSPSLEHRPSKFNGEIADFKYTRNGDKTALHCQLNDSKRSLEIYGDSVVGCVKLDDASGHKLLYVEHANESSEAKTDQTVPLLRSAVAENLPDAFVSEYTIQPVGLVQHGKRSKEGGIGRIHIIISVLSGMGLAEDFYKSSLKPLLDSLELGEDQHFDVHRTTSAKTISELTNDIFLPRANQGVPQRIILLSGDGGIVDIINGLRVNQRTESFVAPSVSLIPMGTGNALAHSSGIAGDKTLGLAALARGTPSKLPLFRVLFSPGARLLVDEGNSEEKLPDKNGGGTPVMYGAVVCSWAMHASLVADSDTTEYRQYGVERFQMAAKEALFPAGGSEAHRYKAEVKFMRADGSWQHIDRHEHAYVLGTMVSNLEKNFNISPASRPLDGTLRLVHFGPIASDRIMQIMGLAYKGGKHVQETEVGYEDVEGFRIDLDGAEEDERWRRFCVDGRIVRVEREGWAEVRKVKEHVVELQRLGS</sequence>
<dbReference type="PROSITE" id="PS50146">
    <property type="entry name" value="DAGK"/>
    <property type="match status" value="1"/>
</dbReference>
<feature type="region of interest" description="Disordered" evidence="1">
    <location>
        <begin position="1"/>
        <end position="25"/>
    </location>
</feature>
<feature type="domain" description="DAGKc" evidence="2">
    <location>
        <begin position="131"/>
        <end position="278"/>
    </location>
</feature>
<dbReference type="InterPro" id="IPR017438">
    <property type="entry name" value="ATP-NAD_kinase_N"/>
</dbReference>
<dbReference type="InterPro" id="IPR016064">
    <property type="entry name" value="NAD/diacylglycerol_kinase_sf"/>
</dbReference>
<dbReference type="InterPro" id="IPR050187">
    <property type="entry name" value="Lipid_Phosphate_FormReg"/>
</dbReference>
<dbReference type="EMBL" id="JBBPDW010000034">
    <property type="protein sequence ID" value="KAK7537642.1"/>
    <property type="molecule type" value="Genomic_DNA"/>
</dbReference>
<protein>
    <submittedName>
        <fullName evidence="3">ATP-NAD kinase-like domain-containing protein</fullName>
    </submittedName>
</protein>
<evidence type="ECO:0000313" key="3">
    <source>
        <dbReference type="EMBL" id="KAK7537642.1"/>
    </source>
</evidence>
<dbReference type="PANTHER" id="PTHR12358">
    <property type="entry name" value="SPHINGOSINE KINASE"/>
    <property type="match status" value="1"/>
</dbReference>
<accession>A0ABR1LR33</accession>
<dbReference type="SMART" id="SM00046">
    <property type="entry name" value="DAGKc"/>
    <property type="match status" value="1"/>
</dbReference>
<organism evidence="3 4">
    <name type="scientific">Phyllosticta citricarpa</name>
    <dbReference type="NCBI Taxonomy" id="55181"/>
    <lineage>
        <taxon>Eukaryota</taxon>
        <taxon>Fungi</taxon>
        <taxon>Dikarya</taxon>
        <taxon>Ascomycota</taxon>
        <taxon>Pezizomycotina</taxon>
        <taxon>Dothideomycetes</taxon>
        <taxon>Dothideomycetes incertae sedis</taxon>
        <taxon>Botryosphaeriales</taxon>
        <taxon>Phyllostictaceae</taxon>
        <taxon>Phyllosticta</taxon>
    </lineage>
</organism>
<dbReference type="Gene3D" id="2.60.200.40">
    <property type="match status" value="1"/>
</dbReference>
<dbReference type="InterPro" id="IPR001206">
    <property type="entry name" value="Diacylglycerol_kinase_cat_dom"/>
</dbReference>
<name>A0ABR1LR33_9PEZI</name>
<reference evidence="3 4" key="1">
    <citation type="submission" date="2024-04" db="EMBL/GenBank/DDBJ databases">
        <title>Phyllosticta paracitricarpa is synonymous to the EU quarantine fungus P. citricarpa based on phylogenomic analyses.</title>
        <authorList>
            <consortium name="Lawrence Berkeley National Laboratory"/>
            <person name="Van Ingen-Buijs V.A."/>
            <person name="Van Westerhoven A.C."/>
            <person name="Haridas S."/>
            <person name="Skiadas P."/>
            <person name="Martin F."/>
            <person name="Groenewald J.Z."/>
            <person name="Crous P.W."/>
            <person name="Seidl M.F."/>
        </authorList>
    </citation>
    <scope>NUCLEOTIDE SEQUENCE [LARGE SCALE GENOMIC DNA]</scope>
    <source>
        <strain evidence="3 4">CBS 122670</strain>
    </source>
</reference>
<dbReference type="PANTHER" id="PTHR12358:SF108">
    <property type="entry name" value="DAGKC DOMAIN-CONTAINING PROTEIN"/>
    <property type="match status" value="1"/>
</dbReference>
<comment type="caution">
    <text evidence="3">The sequence shown here is derived from an EMBL/GenBank/DDBJ whole genome shotgun (WGS) entry which is preliminary data.</text>
</comment>
<proteinExistence type="predicted"/>
<dbReference type="Gene3D" id="3.40.50.10330">
    <property type="entry name" value="Probable inorganic polyphosphate/atp-NAD kinase, domain 1"/>
    <property type="match status" value="1"/>
</dbReference>
<dbReference type="Pfam" id="PF00781">
    <property type="entry name" value="DAGK_cat"/>
    <property type="match status" value="1"/>
</dbReference>
<dbReference type="Proteomes" id="UP001365128">
    <property type="component" value="Unassembled WGS sequence"/>
</dbReference>
<keyword evidence="4" id="KW-1185">Reference proteome</keyword>
<evidence type="ECO:0000256" key="1">
    <source>
        <dbReference type="SAM" id="MobiDB-lite"/>
    </source>
</evidence>
<dbReference type="SUPFAM" id="SSF111331">
    <property type="entry name" value="NAD kinase/diacylglycerol kinase-like"/>
    <property type="match status" value="1"/>
</dbReference>